<accession>A0ABR1I4I5</accession>
<evidence type="ECO:0000313" key="3">
    <source>
        <dbReference type="Proteomes" id="UP001498421"/>
    </source>
</evidence>
<dbReference type="EMBL" id="JAZAVK010000041">
    <property type="protein sequence ID" value="KAK7428458.1"/>
    <property type="molecule type" value="Genomic_DNA"/>
</dbReference>
<name>A0ABR1I4I5_9HYPO</name>
<evidence type="ECO:0000313" key="2">
    <source>
        <dbReference type="EMBL" id="KAK7428458.1"/>
    </source>
</evidence>
<dbReference type="Gene3D" id="2.60.40.640">
    <property type="match status" value="1"/>
</dbReference>
<comment type="caution">
    <text evidence="2">The sequence shown here is derived from an EMBL/GenBank/DDBJ whole genome shotgun (WGS) entry which is preliminary data.</text>
</comment>
<protein>
    <recommendedName>
        <fullName evidence="4">Arrestin-like N-terminal domain-containing protein</fullName>
    </recommendedName>
</protein>
<feature type="region of interest" description="Disordered" evidence="1">
    <location>
        <begin position="392"/>
        <end position="416"/>
    </location>
</feature>
<dbReference type="PANTHER" id="PTHR31904">
    <property type="entry name" value="BYPASS OF STOP CODON PROTEIN 5-RELATED"/>
    <property type="match status" value="1"/>
</dbReference>
<gene>
    <name evidence="2" type="ORF">QQZ08_005077</name>
</gene>
<dbReference type="InterPro" id="IPR014752">
    <property type="entry name" value="Arrestin-like_C"/>
</dbReference>
<proteinExistence type="predicted"/>
<dbReference type="InterPro" id="IPR039634">
    <property type="entry name" value="Bul1-like"/>
</dbReference>
<reference evidence="2 3" key="1">
    <citation type="journal article" date="2025" name="Microbiol. Resour. Announc.">
        <title>Draft genome sequences for Neonectria magnoliae and Neonectria punicea, canker pathogens of Liriodendron tulipifera and Acer saccharum in West Virginia.</title>
        <authorList>
            <person name="Petronek H.M."/>
            <person name="Kasson M.T."/>
            <person name="Metheny A.M."/>
            <person name="Stauder C.M."/>
            <person name="Lovett B."/>
            <person name="Lynch S.C."/>
            <person name="Garnas J.R."/>
            <person name="Kasson L.R."/>
            <person name="Stajich J.E."/>
        </authorList>
    </citation>
    <scope>NUCLEOTIDE SEQUENCE [LARGE SCALE GENOMIC DNA]</scope>
    <source>
        <strain evidence="2 3">NRRL 64651</strain>
    </source>
</reference>
<dbReference type="PANTHER" id="PTHR31904:SF1">
    <property type="entry name" value="BYPASS OF STOP CODON PROTEIN 5-RELATED"/>
    <property type="match status" value="1"/>
</dbReference>
<organism evidence="2 3">
    <name type="scientific">Neonectria magnoliae</name>
    <dbReference type="NCBI Taxonomy" id="2732573"/>
    <lineage>
        <taxon>Eukaryota</taxon>
        <taxon>Fungi</taxon>
        <taxon>Dikarya</taxon>
        <taxon>Ascomycota</taxon>
        <taxon>Pezizomycotina</taxon>
        <taxon>Sordariomycetes</taxon>
        <taxon>Hypocreomycetidae</taxon>
        <taxon>Hypocreales</taxon>
        <taxon>Nectriaceae</taxon>
        <taxon>Neonectria</taxon>
    </lineage>
</organism>
<evidence type="ECO:0000256" key="1">
    <source>
        <dbReference type="SAM" id="MobiDB-lite"/>
    </source>
</evidence>
<dbReference type="Proteomes" id="UP001498421">
    <property type="component" value="Unassembled WGS sequence"/>
</dbReference>
<keyword evidence="3" id="KW-1185">Reference proteome</keyword>
<evidence type="ECO:0008006" key="4">
    <source>
        <dbReference type="Google" id="ProtNLM"/>
    </source>
</evidence>
<sequence length="416" mass="45897">MDSLLKFANSWRNQELEIVLRHHYNSKVYGTDSQVSGDLVVNTSRDVPFDGIQIVFAGKSKVCSQDIAVASETTHHFLDLEMPIPTSTYPVPKVFTSGNTFSIPFKFIIPKHLTLAACSHAVESDTVRELHTLLPPTMGDWEKDDMSFKMVSIGYAINATVLRRSTSGNPTVRTLETSKVVRLLTSGPEDPPLSITNFDKLYTLEQSKTIYKRLSSQILGQIKAVATQAAVVRLDSVGRSLNESSVQVSLTFEPSAIYVIPPIISSASMSVKANTWFKTQPTERLPNVGDGQRAYSQTIRLRTRFSHSEPWTQHVDVGGHSYSEGMRASPIFHTTTLHLPFDLPTSDKTFLPTFHTCLLSRTYSVNLSLGVGNVTVDLVVPLQIFVDTSNEPAASNEVPLGEEELPDFDAATNYGS</sequence>